<feature type="chain" id="PRO_5047042271" evidence="1">
    <location>
        <begin position="23"/>
        <end position="149"/>
    </location>
</feature>
<accession>A0ABN9QDQ0</accession>
<evidence type="ECO:0000313" key="3">
    <source>
        <dbReference type="Proteomes" id="UP001189429"/>
    </source>
</evidence>
<organism evidence="2 3">
    <name type="scientific">Prorocentrum cordatum</name>
    <dbReference type="NCBI Taxonomy" id="2364126"/>
    <lineage>
        <taxon>Eukaryota</taxon>
        <taxon>Sar</taxon>
        <taxon>Alveolata</taxon>
        <taxon>Dinophyceae</taxon>
        <taxon>Prorocentrales</taxon>
        <taxon>Prorocentraceae</taxon>
        <taxon>Prorocentrum</taxon>
    </lineage>
</organism>
<evidence type="ECO:0000313" key="2">
    <source>
        <dbReference type="EMBL" id="CAK0803813.1"/>
    </source>
</evidence>
<comment type="caution">
    <text evidence="2">The sequence shown here is derived from an EMBL/GenBank/DDBJ whole genome shotgun (WGS) entry which is preliminary data.</text>
</comment>
<proteinExistence type="predicted"/>
<gene>
    <name evidence="2" type="ORF">PCOR1329_LOCUS10846</name>
</gene>
<dbReference type="Proteomes" id="UP001189429">
    <property type="component" value="Unassembled WGS sequence"/>
</dbReference>
<name>A0ABN9QDQ0_9DINO</name>
<keyword evidence="3" id="KW-1185">Reference proteome</keyword>
<evidence type="ECO:0000256" key="1">
    <source>
        <dbReference type="SAM" id="SignalP"/>
    </source>
</evidence>
<dbReference type="EMBL" id="CAUYUJ010003096">
    <property type="protein sequence ID" value="CAK0803813.1"/>
    <property type="molecule type" value="Genomic_DNA"/>
</dbReference>
<reference evidence="2" key="1">
    <citation type="submission" date="2023-10" db="EMBL/GenBank/DDBJ databases">
        <authorList>
            <person name="Chen Y."/>
            <person name="Shah S."/>
            <person name="Dougan E. K."/>
            <person name="Thang M."/>
            <person name="Chan C."/>
        </authorList>
    </citation>
    <scope>NUCLEOTIDE SEQUENCE [LARGE SCALE GENOMIC DNA]</scope>
</reference>
<protein>
    <submittedName>
        <fullName evidence="2">Uncharacterized protein</fullName>
    </submittedName>
</protein>
<feature type="signal peptide" evidence="1">
    <location>
        <begin position="1"/>
        <end position="22"/>
    </location>
</feature>
<sequence>MAHAVFVMLLVALCGFEASAAAAGVYSFETYADQACSVLAQTEYVKDVSGSADCYVYTGADGDVADGASSFTLTCNPGPADYAEYESENCTGSGVSSGTDPWFTKTMCTSKGLFRLGLNLDSEDIGTHVEMLVHSAQDTSCLKARVPVQ</sequence>
<keyword evidence="1" id="KW-0732">Signal</keyword>